<evidence type="ECO:0000313" key="1">
    <source>
        <dbReference type="EMBL" id="MBK7416145.1"/>
    </source>
</evidence>
<gene>
    <name evidence="1" type="ORF">IPJ38_14585</name>
</gene>
<dbReference type="Pfam" id="PF21716">
    <property type="entry name" value="dnstrm_HI1420"/>
    <property type="match status" value="1"/>
</dbReference>
<dbReference type="GO" id="GO:0003677">
    <property type="term" value="F:DNA binding"/>
    <property type="evidence" value="ECO:0007669"/>
    <property type="project" value="InterPro"/>
</dbReference>
<accession>A0A935KB53</accession>
<proteinExistence type="predicted"/>
<protein>
    <submittedName>
        <fullName evidence="1">Addiction module antidote protein</fullName>
    </submittedName>
</protein>
<reference evidence="1 2" key="1">
    <citation type="submission" date="2020-10" db="EMBL/GenBank/DDBJ databases">
        <title>Connecting structure to function with the recovery of over 1000 high-quality activated sludge metagenome-assembled genomes encoding full-length rRNA genes using long-read sequencing.</title>
        <authorList>
            <person name="Singleton C.M."/>
            <person name="Petriglieri F."/>
            <person name="Kristensen J.M."/>
            <person name="Kirkegaard R.H."/>
            <person name="Michaelsen T.Y."/>
            <person name="Andersen M.H."/>
            <person name="Karst S.M."/>
            <person name="Dueholm M.S."/>
            <person name="Nielsen P.H."/>
            <person name="Albertsen M."/>
        </authorList>
    </citation>
    <scope>NUCLEOTIDE SEQUENCE [LARGE SCALE GENOMIC DNA]</scope>
    <source>
        <strain evidence="1">EsbW_18-Q3-R4-48_BATAC.463</strain>
    </source>
</reference>
<sequence length="108" mass="11570">MNRPHRPHDEAVIELLKEDPELADEYLSASLAAIDEPGGREGLLAALRQVAAAQGMAEVAERAGMQRESLYRALSPRGNPTLKTLLAVLSGAGLRLAVEKTRRETAAA</sequence>
<dbReference type="AlphaFoldDB" id="A0A935KB53"/>
<dbReference type="InterPro" id="IPR014057">
    <property type="entry name" value="HI1420"/>
</dbReference>
<dbReference type="PANTHER" id="PTHR40275">
    <property type="entry name" value="SSL7038 PROTEIN"/>
    <property type="match status" value="1"/>
</dbReference>
<organism evidence="1 2">
    <name type="scientific">Candidatus Dechloromonas phosphorivorans</name>
    <dbReference type="NCBI Taxonomy" id="2899244"/>
    <lineage>
        <taxon>Bacteria</taxon>
        <taxon>Pseudomonadati</taxon>
        <taxon>Pseudomonadota</taxon>
        <taxon>Betaproteobacteria</taxon>
        <taxon>Rhodocyclales</taxon>
        <taxon>Azonexaceae</taxon>
        <taxon>Dechloromonas</taxon>
    </lineage>
</organism>
<comment type="caution">
    <text evidence="1">The sequence shown here is derived from an EMBL/GenBank/DDBJ whole genome shotgun (WGS) entry which is preliminary data.</text>
</comment>
<dbReference type="SUPFAM" id="SSF47413">
    <property type="entry name" value="lambda repressor-like DNA-binding domains"/>
    <property type="match status" value="1"/>
</dbReference>
<dbReference type="Proteomes" id="UP000739411">
    <property type="component" value="Unassembled WGS sequence"/>
</dbReference>
<name>A0A935KB53_9RHOO</name>
<evidence type="ECO:0000313" key="2">
    <source>
        <dbReference type="Proteomes" id="UP000739411"/>
    </source>
</evidence>
<dbReference type="EMBL" id="JADJMS010000032">
    <property type="protein sequence ID" value="MBK7416145.1"/>
    <property type="molecule type" value="Genomic_DNA"/>
</dbReference>
<dbReference type="PANTHER" id="PTHR40275:SF1">
    <property type="entry name" value="SSL7038 PROTEIN"/>
    <property type="match status" value="1"/>
</dbReference>
<dbReference type="InterPro" id="IPR010982">
    <property type="entry name" value="Lambda_DNA-bd_dom_sf"/>
</dbReference>
<dbReference type="NCBIfam" id="TIGR02684">
    <property type="entry name" value="dnstrm_HI1420"/>
    <property type="match status" value="1"/>
</dbReference>